<sequence>MRSRLVLIKNIVNGLSVKLRQKDADTCIGNTLRPYPDSKKRLHLSTSVLSALYHRNINVKQFRQSFSVQAMKSSAMEDTNMCTLAELI</sequence>
<reference evidence="1" key="2">
    <citation type="submission" date="2011-02" db="EMBL/GenBank/DDBJ databases">
        <authorList>
            <person name="MacLean D."/>
        </authorList>
    </citation>
    <scope>NUCLEOTIDE SEQUENCE</scope>
</reference>
<evidence type="ECO:0000313" key="1">
    <source>
        <dbReference type="EMBL" id="CCA19680.1"/>
    </source>
</evidence>
<reference evidence="1" key="1">
    <citation type="journal article" date="2011" name="PLoS Biol.">
        <title>Gene gain and loss during evolution of obligate parasitism in the white rust pathogen of Arabidopsis thaliana.</title>
        <authorList>
            <person name="Kemen E."/>
            <person name="Gardiner A."/>
            <person name="Schultz-Larsen T."/>
            <person name="Kemen A.C."/>
            <person name="Balmuth A.L."/>
            <person name="Robert-Seilaniantz A."/>
            <person name="Bailey K."/>
            <person name="Holub E."/>
            <person name="Studholme D.J."/>
            <person name="Maclean D."/>
            <person name="Jones J.D."/>
        </authorList>
    </citation>
    <scope>NUCLEOTIDE SEQUENCE</scope>
</reference>
<dbReference type="EMBL" id="FR824121">
    <property type="protein sequence ID" value="CCA19680.1"/>
    <property type="molecule type" value="Genomic_DNA"/>
</dbReference>
<dbReference type="AlphaFoldDB" id="F0WEP8"/>
<proteinExistence type="predicted"/>
<name>F0WEP8_9STRA</name>
<dbReference type="HOGENOM" id="CLU_2473620_0_0_1"/>
<protein>
    <submittedName>
        <fullName evidence="1">AlNc14C76G5098 protein</fullName>
    </submittedName>
</protein>
<gene>
    <name evidence="1" type="primary">AlNc14C76G5098</name>
    <name evidence="1" type="ORF">ALNC14_058230</name>
</gene>
<organism evidence="1">
    <name type="scientific">Albugo laibachii Nc14</name>
    <dbReference type="NCBI Taxonomy" id="890382"/>
    <lineage>
        <taxon>Eukaryota</taxon>
        <taxon>Sar</taxon>
        <taxon>Stramenopiles</taxon>
        <taxon>Oomycota</taxon>
        <taxon>Peronosporomycetes</taxon>
        <taxon>Albuginales</taxon>
        <taxon>Albuginaceae</taxon>
        <taxon>Albugo</taxon>
    </lineage>
</organism>
<accession>F0WEP8</accession>